<evidence type="ECO:0000313" key="1">
    <source>
        <dbReference type="EMBL" id="QFZ27286.1"/>
    </source>
</evidence>
<name>A0ACD0WJ78_CLALS</name>
<dbReference type="EMBL" id="CP038486">
    <property type="protein sequence ID" value="QFZ27286.1"/>
    <property type="molecule type" value="Genomic_DNA"/>
</dbReference>
<protein>
    <submittedName>
        <fullName evidence="1">Rhomboid protein</fullName>
    </submittedName>
</protein>
<organism evidence="1 2">
    <name type="scientific">Clavispora lusitaniae</name>
    <name type="common">Candida lusitaniae</name>
    <dbReference type="NCBI Taxonomy" id="36911"/>
    <lineage>
        <taxon>Eukaryota</taxon>
        <taxon>Fungi</taxon>
        <taxon>Dikarya</taxon>
        <taxon>Ascomycota</taxon>
        <taxon>Saccharomycotina</taxon>
        <taxon>Pichiomycetes</taxon>
        <taxon>Metschnikowiaceae</taxon>
        <taxon>Clavispora</taxon>
    </lineage>
</organism>
<proteinExistence type="predicted"/>
<gene>
    <name evidence="1" type="ORF">EJF14_30255</name>
</gene>
<sequence>MSTPKVTSILSVALISLSALNFILIYYHYFLLVVKSNESPEEPQMENMSGPDGFHIPLLTFIPGVSPVLSQPWVFATSALIERSMLVPAVLAIFSLGSFLESRWGPKELLKYIAVVGCGSNIVLYAYYMARICITDLQGEIPPISSSAGIIMGLLVGLKQRISSHYVILFSGRFRIKVAYFPFLLTMASGFCGLFSRHAHIVFMLCITSFFLSWSYLRYFKSSSNERHSYILPMRRTPSATLEFEEKTVRGDRSNSFALETFFPRPLSLLVAKVGTLVFSFMVQRHWVESKDYLSSEEPEDEMATLQSGLFSLSPLKGAKNVSVFSGGGWFWAWISPKKTDSINARRKLALREFE</sequence>
<accession>A0ACD0WJ78</accession>
<keyword evidence="2" id="KW-1185">Reference proteome</keyword>
<evidence type="ECO:0000313" key="2">
    <source>
        <dbReference type="Proteomes" id="UP000326582"/>
    </source>
</evidence>
<reference evidence="2" key="1">
    <citation type="journal article" date="2019" name="MBio">
        <title>Comparative genomics for the elucidation of multidrug resistance (MDR) in Candida lusitaniae.</title>
        <authorList>
            <person name="Kannan A."/>
            <person name="Asner S.A."/>
            <person name="Trachsel E."/>
            <person name="Kelly S."/>
            <person name="Parker J."/>
            <person name="Sanglard D."/>
        </authorList>
    </citation>
    <scope>NUCLEOTIDE SEQUENCE [LARGE SCALE GENOMIC DNA]</scope>
    <source>
        <strain evidence="2">P1</strain>
    </source>
</reference>
<dbReference type="Proteomes" id="UP000326582">
    <property type="component" value="Chromosome 3"/>
</dbReference>